<dbReference type="GO" id="GO:1990904">
    <property type="term" value="C:ribonucleoprotein complex"/>
    <property type="evidence" value="ECO:0007669"/>
    <property type="project" value="UniProtKB-KW"/>
</dbReference>
<dbReference type="GO" id="GO:0005840">
    <property type="term" value="C:ribosome"/>
    <property type="evidence" value="ECO:0007669"/>
    <property type="project" value="UniProtKB-KW"/>
</dbReference>
<dbReference type="InterPro" id="IPR023621">
    <property type="entry name" value="Ribosomal_eL31_dom_sf"/>
</dbReference>
<evidence type="ECO:0000256" key="2">
    <source>
        <dbReference type="ARBA" id="ARBA00022980"/>
    </source>
</evidence>
<name>A0A2G2VK24_CAPBA</name>
<evidence type="ECO:0000313" key="6">
    <source>
        <dbReference type="Proteomes" id="UP000224567"/>
    </source>
</evidence>
<dbReference type="InterPro" id="IPR050942">
    <property type="entry name" value="F-box_BR-signaling"/>
</dbReference>
<reference evidence="5 6" key="1">
    <citation type="journal article" date="2017" name="Genome Biol.">
        <title>New reference genome sequences of hot pepper reveal the massive evolution of plant disease-resistance genes by retroduplication.</title>
        <authorList>
            <person name="Kim S."/>
            <person name="Park J."/>
            <person name="Yeom S.I."/>
            <person name="Kim Y.M."/>
            <person name="Seo E."/>
            <person name="Kim K.T."/>
            <person name="Kim M.S."/>
            <person name="Lee J.M."/>
            <person name="Cheong K."/>
            <person name="Shin H.S."/>
            <person name="Kim S.B."/>
            <person name="Han K."/>
            <person name="Lee J."/>
            <person name="Park M."/>
            <person name="Lee H.A."/>
            <person name="Lee H.Y."/>
            <person name="Lee Y."/>
            <person name="Oh S."/>
            <person name="Lee J.H."/>
            <person name="Choi E."/>
            <person name="Choi E."/>
            <person name="Lee S.E."/>
            <person name="Jeon J."/>
            <person name="Kim H."/>
            <person name="Choi G."/>
            <person name="Song H."/>
            <person name="Lee J."/>
            <person name="Lee S.C."/>
            <person name="Kwon J.K."/>
            <person name="Lee H.Y."/>
            <person name="Koo N."/>
            <person name="Hong Y."/>
            <person name="Kim R.W."/>
            <person name="Kang W.H."/>
            <person name="Huh J.H."/>
            <person name="Kang B.C."/>
            <person name="Yang T.J."/>
            <person name="Lee Y.H."/>
            <person name="Bennetzen J.L."/>
            <person name="Choi D."/>
        </authorList>
    </citation>
    <scope>NUCLEOTIDE SEQUENCE [LARGE SCALE GENOMIC DNA]</scope>
    <source>
        <strain evidence="6">cv. PBC81</strain>
    </source>
</reference>
<dbReference type="EMBL" id="MLFT02000011">
    <property type="protein sequence ID" value="PHT33317.1"/>
    <property type="molecule type" value="Genomic_DNA"/>
</dbReference>
<evidence type="ECO:0000256" key="1">
    <source>
        <dbReference type="ARBA" id="ARBA00010808"/>
    </source>
</evidence>
<dbReference type="Pfam" id="PF01198">
    <property type="entry name" value="Ribosomal_L31e"/>
    <property type="match status" value="1"/>
</dbReference>
<protein>
    <submittedName>
        <fullName evidence="5">60S ribosomal protein L31</fullName>
    </submittedName>
</protein>
<dbReference type="Gene3D" id="3.10.440.10">
    <property type="match status" value="1"/>
</dbReference>
<dbReference type="SMART" id="SM01380">
    <property type="entry name" value="Ribosomal_L31e"/>
    <property type="match status" value="1"/>
</dbReference>
<comment type="similarity">
    <text evidence="1">Belongs to the eukaryotic ribosomal protein eL31 family.</text>
</comment>
<dbReference type="GO" id="GO:0003735">
    <property type="term" value="F:structural constituent of ribosome"/>
    <property type="evidence" value="ECO:0007669"/>
    <property type="project" value="InterPro"/>
</dbReference>
<gene>
    <name evidence="5" type="ORF">CQW23_25117</name>
</gene>
<dbReference type="OrthoDB" id="9739313at2759"/>
<reference evidence="6" key="2">
    <citation type="journal article" date="2017" name="J. Anim. Genet.">
        <title>Multiple reference genome sequences of hot pepper reveal the massive evolution of plant disease resistance genes by retroduplication.</title>
        <authorList>
            <person name="Kim S."/>
            <person name="Park J."/>
            <person name="Yeom S.-I."/>
            <person name="Kim Y.-M."/>
            <person name="Seo E."/>
            <person name="Kim K.-T."/>
            <person name="Kim M.-S."/>
            <person name="Lee J.M."/>
            <person name="Cheong K."/>
            <person name="Shin H.-S."/>
            <person name="Kim S.-B."/>
            <person name="Han K."/>
            <person name="Lee J."/>
            <person name="Park M."/>
            <person name="Lee H.-A."/>
            <person name="Lee H.-Y."/>
            <person name="Lee Y."/>
            <person name="Oh S."/>
            <person name="Lee J.H."/>
            <person name="Choi E."/>
            <person name="Choi E."/>
            <person name="Lee S.E."/>
            <person name="Jeon J."/>
            <person name="Kim H."/>
            <person name="Choi G."/>
            <person name="Song H."/>
            <person name="Lee J."/>
            <person name="Lee S.-C."/>
            <person name="Kwon J.-K."/>
            <person name="Lee H.-Y."/>
            <person name="Koo N."/>
            <person name="Hong Y."/>
            <person name="Kim R.W."/>
            <person name="Kang W.-H."/>
            <person name="Huh J.H."/>
            <person name="Kang B.-C."/>
            <person name="Yang T.-J."/>
            <person name="Lee Y.-H."/>
            <person name="Bennetzen J.L."/>
            <person name="Choi D."/>
        </authorList>
    </citation>
    <scope>NUCLEOTIDE SEQUENCE [LARGE SCALE GENOMIC DNA]</scope>
    <source>
        <strain evidence="6">cv. PBC81</strain>
    </source>
</reference>
<organism evidence="5 6">
    <name type="scientific">Capsicum baccatum</name>
    <name type="common">Peruvian pepper</name>
    <dbReference type="NCBI Taxonomy" id="33114"/>
    <lineage>
        <taxon>Eukaryota</taxon>
        <taxon>Viridiplantae</taxon>
        <taxon>Streptophyta</taxon>
        <taxon>Embryophyta</taxon>
        <taxon>Tracheophyta</taxon>
        <taxon>Spermatophyta</taxon>
        <taxon>Magnoliopsida</taxon>
        <taxon>eudicotyledons</taxon>
        <taxon>Gunneridae</taxon>
        <taxon>Pentapetalae</taxon>
        <taxon>asterids</taxon>
        <taxon>lamiids</taxon>
        <taxon>Solanales</taxon>
        <taxon>Solanaceae</taxon>
        <taxon>Solanoideae</taxon>
        <taxon>Capsiceae</taxon>
        <taxon>Capsicum</taxon>
    </lineage>
</organism>
<dbReference type="Pfam" id="PF03478">
    <property type="entry name" value="Beta-prop_KIB1-4"/>
    <property type="match status" value="1"/>
</dbReference>
<evidence type="ECO:0000313" key="5">
    <source>
        <dbReference type="EMBL" id="PHT33317.1"/>
    </source>
</evidence>
<keyword evidence="2 5" id="KW-0689">Ribosomal protein</keyword>
<proteinExistence type="inferred from homology"/>
<keyword evidence="3" id="KW-0687">Ribonucleoprotein</keyword>
<accession>A0A2G2VK24</accession>
<dbReference type="GO" id="GO:0006412">
    <property type="term" value="P:translation"/>
    <property type="evidence" value="ECO:0007669"/>
    <property type="project" value="InterPro"/>
</dbReference>
<dbReference type="InterPro" id="IPR005174">
    <property type="entry name" value="KIB1-4_b-propeller"/>
</dbReference>
<dbReference type="PANTHER" id="PTHR44259">
    <property type="entry name" value="OS07G0183000 PROTEIN-RELATED"/>
    <property type="match status" value="1"/>
</dbReference>
<feature type="domain" description="KIB1-4 beta-propeller" evidence="4">
    <location>
        <begin position="77"/>
        <end position="208"/>
    </location>
</feature>
<dbReference type="InterPro" id="IPR000054">
    <property type="entry name" value="Ribosomal_eL31"/>
</dbReference>
<dbReference type="PANTHER" id="PTHR44259:SF107">
    <property type="entry name" value="F-BOX PROTEIN SKIP23-LIKE"/>
    <property type="match status" value="1"/>
</dbReference>
<keyword evidence="6" id="KW-1185">Reference proteome</keyword>
<evidence type="ECO:0000256" key="3">
    <source>
        <dbReference type="ARBA" id="ARBA00023274"/>
    </source>
</evidence>
<comment type="caution">
    <text evidence="5">The sequence shown here is derived from an EMBL/GenBank/DDBJ whole genome shotgun (WGS) entry which is preliminary data.</text>
</comment>
<dbReference type="Proteomes" id="UP000224567">
    <property type="component" value="Unassembled WGS sequence"/>
</dbReference>
<dbReference type="SUPFAM" id="SSF54575">
    <property type="entry name" value="Ribosomal protein L31e"/>
    <property type="match status" value="1"/>
</dbReference>
<dbReference type="AlphaFoldDB" id="A0A2G2VK24"/>
<evidence type="ECO:0000259" key="4">
    <source>
        <dbReference type="Pfam" id="PF03478"/>
    </source>
</evidence>
<sequence length="264" mass="29656">MVAAWRFDSGDDEVDEAALMALGDSDLDEEDDASEDYDFAKVKSSQDGERIGEEIDHVVVLKTGGCCEVKMKITNIVKHNTAPHIWASDDELHVIAYSGLNYVYLAKSITGELLIIWNKTDPLSEYDDDDLSIYHTSNLTVERYEGIYKTSKNFEPITSLDDQAIFVSPNSNSFSIPARSDHHNGCQANSMYFTADALDVLYKRSLIFYRQSGDVSAIPVASTPDLTFKKEAPTAIKEIRKFTMGTKDVRVDMKFNKHIWSRGN</sequence>
<dbReference type="STRING" id="33114.A0A2G2VK24"/>